<dbReference type="EMBL" id="WWHY01000001">
    <property type="protein sequence ID" value="MYR34379.1"/>
    <property type="molecule type" value="Genomic_DNA"/>
</dbReference>
<keyword evidence="1" id="KW-0479">Metal-binding</keyword>
<dbReference type="Proteomes" id="UP000467124">
    <property type="component" value="Unassembled WGS sequence"/>
</dbReference>
<keyword evidence="4" id="KW-0812">Transmembrane</keyword>
<name>A0A7K2IWP5_9ACTN</name>
<feature type="region of interest" description="Disordered" evidence="3">
    <location>
        <begin position="41"/>
        <end position="67"/>
    </location>
</feature>
<feature type="domain" description="NodB homology" evidence="5">
    <location>
        <begin position="316"/>
        <end position="492"/>
    </location>
</feature>
<feature type="compositionally biased region" description="Polar residues" evidence="3">
    <location>
        <begin position="48"/>
        <end position="59"/>
    </location>
</feature>
<feature type="transmembrane region" description="Helical" evidence="4">
    <location>
        <begin position="20"/>
        <end position="39"/>
    </location>
</feature>
<evidence type="ECO:0000313" key="6">
    <source>
        <dbReference type="EMBL" id="MYR34379.1"/>
    </source>
</evidence>
<evidence type="ECO:0000256" key="4">
    <source>
        <dbReference type="SAM" id="Phobius"/>
    </source>
</evidence>
<dbReference type="Gene3D" id="3.20.20.370">
    <property type="entry name" value="Glycoside hydrolase/deacetylase"/>
    <property type="match status" value="1"/>
</dbReference>
<dbReference type="GO" id="GO:0005975">
    <property type="term" value="P:carbohydrate metabolic process"/>
    <property type="evidence" value="ECO:0007669"/>
    <property type="project" value="InterPro"/>
</dbReference>
<dbReference type="AlphaFoldDB" id="A0A7K2IWP5"/>
<comment type="caution">
    <text evidence="6">The sequence shown here is derived from an EMBL/GenBank/DDBJ whole genome shotgun (WGS) entry which is preliminary data.</text>
</comment>
<evidence type="ECO:0000259" key="5">
    <source>
        <dbReference type="PROSITE" id="PS51677"/>
    </source>
</evidence>
<dbReference type="SUPFAM" id="SSF88713">
    <property type="entry name" value="Glycoside hydrolase/deacetylase"/>
    <property type="match status" value="1"/>
</dbReference>
<protein>
    <submittedName>
        <fullName evidence="6">Polysaccharide deacetylase family protein</fullName>
    </submittedName>
</protein>
<dbReference type="PROSITE" id="PS51677">
    <property type="entry name" value="NODB"/>
    <property type="match status" value="1"/>
</dbReference>
<evidence type="ECO:0000313" key="7">
    <source>
        <dbReference type="Proteomes" id="UP000467124"/>
    </source>
</evidence>
<evidence type="ECO:0000256" key="1">
    <source>
        <dbReference type="ARBA" id="ARBA00022723"/>
    </source>
</evidence>
<keyword evidence="4" id="KW-0472">Membrane</keyword>
<dbReference type="GO" id="GO:0046872">
    <property type="term" value="F:metal ion binding"/>
    <property type="evidence" value="ECO:0007669"/>
    <property type="project" value="UniProtKB-KW"/>
</dbReference>
<organism evidence="6 7">
    <name type="scientific">Nocardiopsis alba</name>
    <dbReference type="NCBI Taxonomy" id="53437"/>
    <lineage>
        <taxon>Bacteria</taxon>
        <taxon>Bacillati</taxon>
        <taxon>Actinomycetota</taxon>
        <taxon>Actinomycetes</taxon>
        <taxon>Streptosporangiales</taxon>
        <taxon>Nocardiopsidaceae</taxon>
        <taxon>Nocardiopsis</taxon>
    </lineage>
</organism>
<reference evidence="6 7" key="1">
    <citation type="journal article" date="2019" name="Nat. Commun.">
        <title>The antimicrobial potential of Streptomyces from insect microbiomes.</title>
        <authorList>
            <person name="Chevrette M.G."/>
            <person name="Carlson C.M."/>
            <person name="Ortega H.E."/>
            <person name="Thomas C."/>
            <person name="Ananiev G.E."/>
            <person name="Barns K.J."/>
            <person name="Book A.J."/>
            <person name="Cagnazzo J."/>
            <person name="Carlos C."/>
            <person name="Flanigan W."/>
            <person name="Grubbs K.J."/>
            <person name="Horn H.A."/>
            <person name="Hoffmann F.M."/>
            <person name="Klassen J.L."/>
            <person name="Knack J.J."/>
            <person name="Lewin G.R."/>
            <person name="McDonald B.R."/>
            <person name="Muller L."/>
            <person name="Melo W.G.P."/>
            <person name="Pinto-Tomas A.A."/>
            <person name="Schmitz A."/>
            <person name="Wendt-Pienkowski E."/>
            <person name="Wildman S."/>
            <person name="Zhao M."/>
            <person name="Zhang F."/>
            <person name="Bugni T.S."/>
            <person name="Andes D.R."/>
            <person name="Pupo M.T."/>
            <person name="Currie C.R."/>
        </authorList>
    </citation>
    <scope>NUCLEOTIDE SEQUENCE [LARGE SCALE GENOMIC DNA]</scope>
    <source>
        <strain evidence="6 7">SID5840</strain>
    </source>
</reference>
<dbReference type="InterPro" id="IPR011330">
    <property type="entry name" value="Glyco_hydro/deAcase_b/a-brl"/>
</dbReference>
<dbReference type="GO" id="GO:0016810">
    <property type="term" value="F:hydrolase activity, acting on carbon-nitrogen (but not peptide) bonds"/>
    <property type="evidence" value="ECO:0007669"/>
    <property type="project" value="InterPro"/>
</dbReference>
<sequence length="513" mass="55035">MNVENPQVKQQDRPTMTPDHPVLTVAIALVVLVGLLSMATRPPGPNGMSPSTDDATTVSAEEEDLPPAEEVDGLTDVRADALPGLEETSISYEGGGEVTVAYPVIPNADPLSDFLDRTLTERASAFEAAEPGARSMTGEWRLTAARDGIVGVRVTTTETDSEETREDHSIYWYETGDGVVRGSSSLLAGQAELEEFNELVREAVSDTAAVTSSLYPIDALYDSVGFSSEGDLVVEFDDGQIAPVSEGRLHAVIDRDEAEGLLSEFGLRARDAATTGVDEFTVETAPEADKDGSVEAAPGVMSPRDDSVDCSDPEVRCVALTYDDGPGGRTPELLDMLAAHDAKATFFVTGLPVREHPWTVRRAYAEGHEIANHTLDHPDLATIGAGAVRSNLETTQALVQRETGHTMNLMRPPYGSRNGTVDQVTEELGLAQILWGVDTNDWKDRKAGVVSERALDGASDGAIILMHDIHDTTIDASRKIIRELDERGYTMVTVSQLLGTTEPGQVYVDGTDL</sequence>
<evidence type="ECO:0000256" key="3">
    <source>
        <dbReference type="SAM" id="MobiDB-lite"/>
    </source>
</evidence>
<proteinExistence type="predicted"/>
<dbReference type="InterPro" id="IPR002509">
    <property type="entry name" value="NODB_dom"/>
</dbReference>
<dbReference type="GO" id="GO:0016020">
    <property type="term" value="C:membrane"/>
    <property type="evidence" value="ECO:0007669"/>
    <property type="project" value="TreeGrafter"/>
</dbReference>
<dbReference type="InterPro" id="IPR050248">
    <property type="entry name" value="Polysacc_deacetylase_ArnD"/>
</dbReference>
<dbReference type="CDD" id="cd10917">
    <property type="entry name" value="CE4_NodB_like_6s_7s"/>
    <property type="match status" value="1"/>
</dbReference>
<keyword evidence="2" id="KW-0378">Hydrolase</keyword>
<evidence type="ECO:0000256" key="2">
    <source>
        <dbReference type="ARBA" id="ARBA00022801"/>
    </source>
</evidence>
<dbReference type="PANTHER" id="PTHR10587:SF133">
    <property type="entry name" value="CHITIN DEACETYLASE 1-RELATED"/>
    <property type="match status" value="1"/>
</dbReference>
<accession>A0A7K2IWP5</accession>
<dbReference type="PANTHER" id="PTHR10587">
    <property type="entry name" value="GLYCOSYL TRANSFERASE-RELATED"/>
    <property type="match status" value="1"/>
</dbReference>
<dbReference type="Pfam" id="PF01522">
    <property type="entry name" value="Polysacc_deac_1"/>
    <property type="match status" value="1"/>
</dbReference>
<keyword evidence="4" id="KW-1133">Transmembrane helix</keyword>
<gene>
    <name evidence="6" type="ORF">GTW20_19550</name>
</gene>
<feature type="region of interest" description="Disordered" evidence="3">
    <location>
        <begin position="285"/>
        <end position="308"/>
    </location>
</feature>